<evidence type="ECO:0000313" key="3">
    <source>
        <dbReference type="EMBL" id="PKZ30106.1"/>
    </source>
</evidence>
<feature type="signal peptide" evidence="1">
    <location>
        <begin position="1"/>
        <end position="17"/>
    </location>
</feature>
<organism evidence="3 4">
    <name type="scientific">Campylobacter ureolyticus</name>
    <dbReference type="NCBI Taxonomy" id="827"/>
    <lineage>
        <taxon>Bacteria</taxon>
        <taxon>Pseudomonadati</taxon>
        <taxon>Campylobacterota</taxon>
        <taxon>Epsilonproteobacteria</taxon>
        <taxon>Campylobacterales</taxon>
        <taxon>Campylobacteraceae</taxon>
        <taxon>Campylobacter</taxon>
    </lineage>
</organism>
<dbReference type="RefSeq" id="WP_101636585.1">
    <property type="nucleotide sequence ID" value="NZ_BQNW01000001.1"/>
</dbReference>
<dbReference type="CDD" id="cd00371">
    <property type="entry name" value="HMA"/>
    <property type="match status" value="1"/>
</dbReference>
<dbReference type="InterPro" id="IPR036163">
    <property type="entry name" value="HMA_dom_sf"/>
</dbReference>
<dbReference type="GO" id="GO:0046872">
    <property type="term" value="F:metal ion binding"/>
    <property type="evidence" value="ECO:0007669"/>
    <property type="project" value="InterPro"/>
</dbReference>
<dbReference type="Proteomes" id="UP000234639">
    <property type="component" value="Unassembled WGS sequence"/>
</dbReference>
<dbReference type="SUPFAM" id="SSF55008">
    <property type="entry name" value="HMA, heavy metal-associated domain"/>
    <property type="match status" value="1"/>
</dbReference>
<reference evidence="3 4" key="1">
    <citation type="submission" date="2017-12" db="EMBL/GenBank/DDBJ databases">
        <title>Phylogenetic diversity of female urinary microbiome.</title>
        <authorList>
            <person name="Thomas-White K."/>
            <person name="Wolfe A.J."/>
        </authorList>
    </citation>
    <scope>NUCLEOTIDE SEQUENCE [LARGE SCALE GENOMIC DNA]</scope>
    <source>
        <strain evidence="3 4">UMB0112</strain>
    </source>
</reference>
<evidence type="ECO:0000313" key="4">
    <source>
        <dbReference type="Proteomes" id="UP000234639"/>
    </source>
</evidence>
<protein>
    <submittedName>
        <fullName evidence="3">Mercury transporter</fullName>
    </submittedName>
</protein>
<accession>A0A2I1NCN0</accession>
<feature type="chain" id="PRO_5014164140" evidence="1">
    <location>
        <begin position="18"/>
        <end position="87"/>
    </location>
</feature>
<dbReference type="AlphaFoldDB" id="A0A2I1NCN0"/>
<evidence type="ECO:0000256" key="1">
    <source>
        <dbReference type="SAM" id="SignalP"/>
    </source>
</evidence>
<dbReference type="InterPro" id="IPR006121">
    <property type="entry name" value="HMA_dom"/>
</dbReference>
<proteinExistence type="predicted"/>
<name>A0A2I1NCN0_9BACT</name>
<feature type="domain" description="HMA" evidence="2">
    <location>
        <begin position="19"/>
        <end position="84"/>
    </location>
</feature>
<keyword evidence="1" id="KW-0732">Signal</keyword>
<dbReference type="Pfam" id="PF00403">
    <property type="entry name" value="HMA"/>
    <property type="match status" value="1"/>
</dbReference>
<sequence length="87" mass="9929">MKKLFLSFLCLSSFVLADQTYYLNVKNMNCGGCARNIEKLSNTVATVISMNYDLQTKDVNLTIKDNDDIKKVLNIIEEKGYKVKLKD</sequence>
<dbReference type="PROSITE" id="PS50846">
    <property type="entry name" value="HMA_2"/>
    <property type="match status" value="1"/>
</dbReference>
<dbReference type="Gene3D" id="3.30.70.100">
    <property type="match status" value="1"/>
</dbReference>
<evidence type="ECO:0000259" key="2">
    <source>
        <dbReference type="PROSITE" id="PS50846"/>
    </source>
</evidence>
<comment type="caution">
    <text evidence="3">The sequence shown here is derived from an EMBL/GenBank/DDBJ whole genome shotgun (WGS) entry which is preliminary data.</text>
</comment>
<dbReference type="EMBL" id="PKHU01000001">
    <property type="protein sequence ID" value="PKZ30106.1"/>
    <property type="molecule type" value="Genomic_DNA"/>
</dbReference>
<gene>
    <name evidence="3" type="ORF">CYJ41_01305</name>
</gene>